<keyword evidence="5" id="KW-1185">Reference proteome</keyword>
<dbReference type="STRING" id="1821621.A8C75_12235"/>
<dbReference type="InterPro" id="IPR015908">
    <property type="entry name" value="Allantoicase_dom"/>
</dbReference>
<dbReference type="GO" id="GO:0000256">
    <property type="term" value="P:allantoin catabolic process"/>
    <property type="evidence" value="ECO:0007669"/>
    <property type="project" value="InterPro"/>
</dbReference>
<dbReference type="GO" id="GO:0006144">
    <property type="term" value="P:purine nucleobase metabolic process"/>
    <property type="evidence" value="ECO:0007669"/>
    <property type="project" value="UniProtKB-KW"/>
</dbReference>
<evidence type="ECO:0000256" key="2">
    <source>
        <dbReference type="ARBA" id="ARBA00022631"/>
    </source>
</evidence>
<keyword evidence="2" id="KW-0659">Purine metabolism</keyword>
<dbReference type="GO" id="GO:0004037">
    <property type="term" value="F:allantoicase activity"/>
    <property type="evidence" value="ECO:0007669"/>
    <property type="project" value="InterPro"/>
</dbReference>
<dbReference type="Pfam" id="PF03561">
    <property type="entry name" value="Allantoicase"/>
    <property type="match status" value="1"/>
</dbReference>
<dbReference type="InterPro" id="IPR008979">
    <property type="entry name" value="Galactose-bd-like_sf"/>
</dbReference>
<organism evidence="4 5">
    <name type="scientific">Marinobacterium aestuarii</name>
    <dbReference type="NCBI Taxonomy" id="1821621"/>
    <lineage>
        <taxon>Bacteria</taxon>
        <taxon>Pseudomonadati</taxon>
        <taxon>Pseudomonadota</taxon>
        <taxon>Gammaproteobacteria</taxon>
        <taxon>Oceanospirillales</taxon>
        <taxon>Oceanospirillaceae</taxon>
        <taxon>Marinobacterium</taxon>
    </lineage>
</organism>
<name>A0A1A9EZ38_9GAMM</name>
<dbReference type="AlphaFoldDB" id="A0A1A9EZ38"/>
<dbReference type="SUPFAM" id="SSF49785">
    <property type="entry name" value="Galactose-binding domain-like"/>
    <property type="match status" value="1"/>
</dbReference>
<proteinExistence type="inferred from homology"/>
<accession>A0A1A9EZ38</accession>
<dbReference type="EMBL" id="CP015839">
    <property type="protein sequence ID" value="ANG63165.1"/>
    <property type="molecule type" value="Genomic_DNA"/>
</dbReference>
<reference evidence="5" key="1">
    <citation type="submission" date="2016-05" db="EMBL/GenBank/DDBJ databases">
        <authorList>
            <person name="Baek K."/>
            <person name="Yang S.-J."/>
        </authorList>
    </citation>
    <scope>NUCLEOTIDE SEQUENCE [LARGE SCALE GENOMIC DNA]</scope>
    <source>
        <strain evidence="5">ST58-10</strain>
    </source>
</reference>
<dbReference type="Proteomes" id="UP000078070">
    <property type="component" value="Chromosome"/>
</dbReference>
<feature type="domain" description="Allantoicase" evidence="3">
    <location>
        <begin position="21"/>
        <end position="93"/>
    </location>
</feature>
<dbReference type="Gene3D" id="2.60.120.260">
    <property type="entry name" value="Galactose-binding domain-like"/>
    <property type="match status" value="1"/>
</dbReference>
<gene>
    <name evidence="4" type="ORF">A8C75_12235</name>
</gene>
<dbReference type="RefSeq" id="WP_067382636.1">
    <property type="nucleotide sequence ID" value="NZ_CP015839.1"/>
</dbReference>
<sequence>MTKPATDLATRWPNLADDRFGAEVLFCTADFFASASRTLSHTEPQWKEGLFDDNGKWMDGWETARRRTPGNDWVIVALGHPGDIQRIEIDNAHRES</sequence>
<protein>
    <recommendedName>
        <fullName evidence="3">Allantoicase domain-containing protein</fullName>
    </recommendedName>
</protein>
<evidence type="ECO:0000259" key="3">
    <source>
        <dbReference type="Pfam" id="PF03561"/>
    </source>
</evidence>
<evidence type="ECO:0000313" key="4">
    <source>
        <dbReference type="EMBL" id="ANG63165.1"/>
    </source>
</evidence>
<evidence type="ECO:0000313" key="5">
    <source>
        <dbReference type="Proteomes" id="UP000078070"/>
    </source>
</evidence>
<dbReference type="PANTHER" id="PTHR12045">
    <property type="entry name" value="ALLANTOICASE"/>
    <property type="match status" value="1"/>
</dbReference>
<reference evidence="4 5" key="2">
    <citation type="journal article" date="2018" name="Int. J. Syst. Evol. Microbiol.">
        <title>Marinobacterium aestuarii sp. nov., a benzene-degrading marine bacterium isolated from estuary sediment.</title>
        <authorList>
            <person name="Bae S.S."/>
            <person name="Jung J."/>
            <person name="Chung D."/>
            <person name="Baek K."/>
        </authorList>
    </citation>
    <scope>NUCLEOTIDE SEQUENCE [LARGE SCALE GENOMIC DNA]</scope>
    <source>
        <strain evidence="4 5">ST58-10</strain>
    </source>
</reference>
<comment type="similarity">
    <text evidence="1">Belongs to the allantoicase family.</text>
</comment>
<dbReference type="KEGG" id="mars:A8C75_12235"/>
<dbReference type="OrthoDB" id="2078334at2"/>
<dbReference type="InterPro" id="IPR005164">
    <property type="entry name" value="Allantoicase"/>
</dbReference>
<evidence type="ECO:0000256" key="1">
    <source>
        <dbReference type="ARBA" id="ARBA00009242"/>
    </source>
</evidence>
<dbReference type="PANTHER" id="PTHR12045:SF3">
    <property type="entry name" value="INACTIVE ALLANTOICASE-RELATED"/>
    <property type="match status" value="1"/>
</dbReference>